<dbReference type="OrthoDB" id="9800684at2"/>
<keyword evidence="1" id="KW-0732">Signal</keyword>
<keyword evidence="3" id="KW-1185">Reference proteome</keyword>
<name>A0A091BW83_9GAMM</name>
<dbReference type="Gene3D" id="2.60.120.10">
    <property type="entry name" value="Jelly Rolls"/>
    <property type="match status" value="1"/>
</dbReference>
<reference evidence="2 3" key="1">
    <citation type="submission" date="2013-09" db="EMBL/GenBank/DDBJ databases">
        <title>Genome sequencing of Arenimonas composti.</title>
        <authorList>
            <person name="Chen F."/>
            <person name="Wang G."/>
        </authorList>
    </citation>
    <scope>NUCLEOTIDE SEQUENCE [LARGE SCALE GENOMIC DNA]</scope>
    <source>
        <strain evidence="2 3">TR7-09</strain>
    </source>
</reference>
<dbReference type="STRING" id="1121013.GCA_000426365_02071"/>
<dbReference type="AlphaFoldDB" id="A0A091BW83"/>
<organism evidence="2 3">
    <name type="scientific">Arenimonas composti TR7-09 = DSM 18010</name>
    <dbReference type="NCBI Taxonomy" id="1121013"/>
    <lineage>
        <taxon>Bacteria</taxon>
        <taxon>Pseudomonadati</taxon>
        <taxon>Pseudomonadota</taxon>
        <taxon>Gammaproteobacteria</taxon>
        <taxon>Lysobacterales</taxon>
        <taxon>Lysobacteraceae</taxon>
        <taxon>Arenimonas</taxon>
    </lineage>
</organism>
<feature type="signal peptide" evidence="1">
    <location>
        <begin position="1"/>
        <end position="20"/>
    </location>
</feature>
<evidence type="ECO:0000313" key="2">
    <source>
        <dbReference type="EMBL" id="KFN48605.1"/>
    </source>
</evidence>
<protein>
    <recommendedName>
        <fullName evidence="4">Cupin 2 conserved barrel domain-containing protein</fullName>
    </recommendedName>
</protein>
<gene>
    <name evidence="2" type="ORF">P873_13990</name>
</gene>
<evidence type="ECO:0000313" key="3">
    <source>
        <dbReference type="Proteomes" id="UP000029391"/>
    </source>
</evidence>
<dbReference type="EMBL" id="AWXU01000051">
    <property type="protein sequence ID" value="KFN48605.1"/>
    <property type="molecule type" value="Genomic_DNA"/>
</dbReference>
<dbReference type="InterPro" id="IPR014710">
    <property type="entry name" value="RmlC-like_jellyroll"/>
</dbReference>
<comment type="caution">
    <text evidence="2">The sequence shown here is derived from an EMBL/GenBank/DDBJ whole genome shotgun (WGS) entry which is preliminary data.</text>
</comment>
<feature type="chain" id="PRO_5001870206" description="Cupin 2 conserved barrel domain-containing protein" evidence="1">
    <location>
        <begin position="21"/>
        <end position="128"/>
    </location>
</feature>
<evidence type="ECO:0000256" key="1">
    <source>
        <dbReference type="SAM" id="SignalP"/>
    </source>
</evidence>
<proteinExistence type="predicted"/>
<evidence type="ECO:0008006" key="4">
    <source>
        <dbReference type="Google" id="ProtNLM"/>
    </source>
</evidence>
<dbReference type="Proteomes" id="UP000029391">
    <property type="component" value="Unassembled WGS sequence"/>
</dbReference>
<accession>A0A091BW83</accession>
<dbReference type="eggNOG" id="COG1917">
    <property type="taxonomic scope" value="Bacteria"/>
</dbReference>
<sequence>MKVLPFLLLTSVATPLPAAACLPPWEEPERDGLDLVEVAGGRAKVVFENARVRVLEVNVAPGERTGVHRHGEHLVVFLAPVEGQNIGVDGRPVPVRFESGAVHWGDPITHDTVNTGAAATRNLIIELK</sequence>
<dbReference type="RefSeq" id="WP_051240211.1">
    <property type="nucleotide sequence ID" value="NZ_AWXU01000051.1"/>
</dbReference>